<dbReference type="SUPFAM" id="SSF53590">
    <property type="entry name" value="Nucleoside hydrolase"/>
    <property type="match status" value="1"/>
</dbReference>
<reference evidence="6" key="2">
    <citation type="submission" date="2023-07" db="EMBL/GenBank/DDBJ databases">
        <title>Genomic analysis of Rhodococcus opacus VOC-14 with glycol ethers degradation activity.</title>
        <authorList>
            <person name="Narkevich D.A."/>
            <person name="Hlushen A.M."/>
            <person name="Akhremchuk A.E."/>
            <person name="Sikolenko M.A."/>
            <person name="Valentovich L.N."/>
        </authorList>
    </citation>
    <scope>NUCLEOTIDE SEQUENCE</scope>
    <source>
        <strain evidence="6">VOC-14</strain>
        <plasmid evidence="6">pRho-VOC14-C342</plasmid>
    </source>
</reference>
<keyword evidence="6" id="KW-0614">Plasmid</keyword>
<keyword evidence="2" id="KW-0326">Glycosidase</keyword>
<evidence type="ECO:0000313" key="5">
    <source>
        <dbReference type="EMBL" id="MCZ4589655.1"/>
    </source>
</evidence>
<accession>A0AAX3YPC9</accession>
<feature type="region of interest" description="Disordered" evidence="3">
    <location>
        <begin position="66"/>
        <end position="103"/>
    </location>
</feature>
<dbReference type="PANTHER" id="PTHR12304">
    <property type="entry name" value="INOSINE-URIDINE PREFERRING NUCLEOSIDE HYDROLASE"/>
    <property type="match status" value="1"/>
</dbReference>
<dbReference type="AlphaFoldDB" id="A0AAX3YPC9"/>
<evidence type="ECO:0000259" key="4">
    <source>
        <dbReference type="Pfam" id="PF01156"/>
    </source>
</evidence>
<dbReference type="InterPro" id="IPR023186">
    <property type="entry name" value="IUNH"/>
</dbReference>
<gene>
    <name evidence="5" type="ORF">O4328_39485</name>
    <name evidence="6" type="ORF">Q5707_38135</name>
</gene>
<organism evidence="6 8">
    <name type="scientific">Rhodococcus opacus</name>
    <name type="common">Nocardia opaca</name>
    <dbReference type="NCBI Taxonomy" id="37919"/>
    <lineage>
        <taxon>Bacteria</taxon>
        <taxon>Bacillati</taxon>
        <taxon>Actinomycetota</taxon>
        <taxon>Actinomycetes</taxon>
        <taxon>Mycobacteriales</taxon>
        <taxon>Nocardiaceae</taxon>
        <taxon>Rhodococcus</taxon>
    </lineage>
</organism>
<dbReference type="InterPro" id="IPR036452">
    <property type="entry name" value="Ribo_hydro-like"/>
</dbReference>
<evidence type="ECO:0000256" key="3">
    <source>
        <dbReference type="SAM" id="MobiDB-lite"/>
    </source>
</evidence>
<dbReference type="EMBL" id="CP130954">
    <property type="protein sequence ID" value="WLF51186.1"/>
    <property type="molecule type" value="Genomic_DNA"/>
</dbReference>
<sequence length="325" mass="33321">MTDNHQPSVLVDTDTGIDDALALLTVLAHPADLIGVGAVFGNCTEQQAAANALTVLAAAGRTDIPVAIGSPRPGPTPAAPSPHGADGLGDTGLRPPTGAAPADDNAVDQILRTANDRPGNVDLLCLAPLTNIAAALAENPLVLSGFRTVTIMGGMGAASRRDTVAAALPKFLPKGDTNTNHDPAATARVAAAPGPVTWVGMDVTGQLQLPWGMLTDLAATSPLARFVHTISDDYHRYCTDTYAATEPIVTSHDTVAAVVMLDPSVVTSAQILTGHVHDHDGRSSLWGEESAGTASAHRFVTGVDYTRVTAHIKATLAAPNPSEAQ</sequence>
<dbReference type="PANTHER" id="PTHR12304:SF4">
    <property type="entry name" value="URIDINE NUCLEOSIDASE"/>
    <property type="match status" value="1"/>
</dbReference>
<dbReference type="InterPro" id="IPR001910">
    <property type="entry name" value="Inosine/uridine_hydrolase_dom"/>
</dbReference>
<geneLocation type="plasmid" evidence="6 8">
    <name>pRho-VOC14-C342</name>
</geneLocation>
<keyword evidence="1 6" id="KW-0378">Hydrolase</keyword>
<evidence type="ECO:0000256" key="1">
    <source>
        <dbReference type="ARBA" id="ARBA00022801"/>
    </source>
</evidence>
<feature type="domain" description="Inosine/uridine-preferring nucleoside hydrolase" evidence="4">
    <location>
        <begin position="9"/>
        <end position="308"/>
    </location>
</feature>
<dbReference type="GO" id="GO:0005829">
    <property type="term" value="C:cytosol"/>
    <property type="evidence" value="ECO:0007669"/>
    <property type="project" value="TreeGrafter"/>
</dbReference>
<evidence type="ECO:0000313" key="7">
    <source>
        <dbReference type="Proteomes" id="UP001066327"/>
    </source>
</evidence>
<dbReference type="Pfam" id="PF01156">
    <property type="entry name" value="IU_nuc_hydro"/>
    <property type="match status" value="1"/>
</dbReference>
<dbReference type="EMBL" id="JAPWIS010000034">
    <property type="protein sequence ID" value="MCZ4589655.1"/>
    <property type="molecule type" value="Genomic_DNA"/>
</dbReference>
<dbReference type="RefSeq" id="WP_005567493.1">
    <property type="nucleotide sequence ID" value="NZ_CAJUXZ010000033.1"/>
</dbReference>
<keyword evidence="7" id="KW-1185">Reference proteome</keyword>
<evidence type="ECO:0000256" key="2">
    <source>
        <dbReference type="ARBA" id="ARBA00023295"/>
    </source>
</evidence>
<name>A0AAX3YPC9_RHOOP</name>
<evidence type="ECO:0000313" key="6">
    <source>
        <dbReference type="EMBL" id="WLF51186.1"/>
    </source>
</evidence>
<proteinExistence type="predicted"/>
<reference evidence="5" key="1">
    <citation type="submission" date="2022-12" db="EMBL/GenBank/DDBJ databases">
        <authorList>
            <person name="Krivoruchko A.V."/>
            <person name="Elkin A."/>
        </authorList>
    </citation>
    <scope>NUCLEOTIDE SEQUENCE</scope>
    <source>
        <strain evidence="5">IEGM 249</strain>
    </source>
</reference>
<protein>
    <submittedName>
        <fullName evidence="6">Nucleoside hydrolase</fullName>
    </submittedName>
</protein>
<evidence type="ECO:0000313" key="8">
    <source>
        <dbReference type="Proteomes" id="UP001231166"/>
    </source>
</evidence>
<dbReference type="Gene3D" id="3.90.245.10">
    <property type="entry name" value="Ribonucleoside hydrolase-like"/>
    <property type="match status" value="1"/>
</dbReference>
<dbReference type="Proteomes" id="UP001066327">
    <property type="component" value="Unassembled WGS sequence"/>
</dbReference>
<dbReference type="GO" id="GO:0006152">
    <property type="term" value="P:purine nucleoside catabolic process"/>
    <property type="evidence" value="ECO:0007669"/>
    <property type="project" value="TreeGrafter"/>
</dbReference>
<dbReference type="Proteomes" id="UP001231166">
    <property type="component" value="Plasmid pRho-VOC14-C342"/>
</dbReference>
<dbReference type="GO" id="GO:0008477">
    <property type="term" value="F:purine nucleosidase activity"/>
    <property type="evidence" value="ECO:0007669"/>
    <property type="project" value="TreeGrafter"/>
</dbReference>